<dbReference type="Gene3D" id="2.60.120.10">
    <property type="entry name" value="Jelly Rolls"/>
    <property type="match status" value="1"/>
</dbReference>
<dbReference type="InterPro" id="IPR014710">
    <property type="entry name" value="RmlC-like_jellyroll"/>
</dbReference>
<dbReference type="EMBL" id="MDTQ01000001">
    <property type="protein sequence ID" value="ODC05462.1"/>
    <property type="molecule type" value="Genomic_DNA"/>
</dbReference>
<dbReference type="PANTHER" id="PTHR46797">
    <property type="entry name" value="HTH-TYPE TRANSCRIPTIONAL REGULATOR"/>
    <property type="match status" value="1"/>
</dbReference>
<evidence type="ECO:0000256" key="3">
    <source>
        <dbReference type="ARBA" id="ARBA00023163"/>
    </source>
</evidence>
<organism evidence="5 6">
    <name type="scientific">Terasakiispira papahanaumokuakeensis</name>
    <dbReference type="NCBI Taxonomy" id="197479"/>
    <lineage>
        <taxon>Bacteria</taxon>
        <taxon>Pseudomonadati</taxon>
        <taxon>Pseudomonadota</taxon>
        <taxon>Gammaproteobacteria</taxon>
        <taxon>Oceanospirillales</taxon>
        <taxon>Terasakiispira</taxon>
    </lineage>
</organism>
<proteinExistence type="predicted"/>
<sequence length="178" mass="19615">MEHVAENIRSLRQQQSISQQQLAERAEVSRRMLVGLEKGDVNVSLNTLDRIAEALSVSFSTLVSAPATPSSYHINALAWTGQSAQSQAVLLASVEAHQEVELWAWTLAPGEIYCSEPNPMGWKELYYVLEGTLSLYCGESASPELIPAQAWTVVEGSQAYQLANESSSVLRFMRNVMI</sequence>
<dbReference type="SUPFAM" id="SSF47413">
    <property type="entry name" value="lambda repressor-like DNA-binding domains"/>
    <property type="match status" value="1"/>
</dbReference>
<gene>
    <name evidence="5" type="ORF">BFW38_13525</name>
</gene>
<accession>A0A1E2VF40</accession>
<keyword evidence="6" id="KW-1185">Reference proteome</keyword>
<dbReference type="GO" id="GO:0003677">
    <property type="term" value="F:DNA binding"/>
    <property type="evidence" value="ECO:0007669"/>
    <property type="project" value="UniProtKB-KW"/>
</dbReference>
<dbReference type="CDD" id="cd00093">
    <property type="entry name" value="HTH_XRE"/>
    <property type="match status" value="1"/>
</dbReference>
<protein>
    <recommendedName>
        <fullName evidence="4">HTH cro/C1-type domain-containing protein</fullName>
    </recommendedName>
</protein>
<dbReference type="SUPFAM" id="SSF51182">
    <property type="entry name" value="RmlC-like cupins"/>
    <property type="match status" value="1"/>
</dbReference>
<dbReference type="InterPro" id="IPR010982">
    <property type="entry name" value="Lambda_DNA-bd_dom_sf"/>
</dbReference>
<name>A0A1E2VF40_9GAMM</name>
<evidence type="ECO:0000313" key="5">
    <source>
        <dbReference type="EMBL" id="ODC05462.1"/>
    </source>
</evidence>
<reference evidence="5 6" key="1">
    <citation type="submission" date="2016-08" db="EMBL/GenBank/DDBJ databases">
        <authorList>
            <person name="Seilhamer J.J."/>
        </authorList>
    </citation>
    <scope>NUCLEOTIDE SEQUENCE [LARGE SCALE GENOMIC DNA]</scope>
    <source>
        <strain evidence="5 6">PH27A</strain>
    </source>
</reference>
<dbReference type="InterPro" id="IPR001387">
    <property type="entry name" value="Cro/C1-type_HTH"/>
</dbReference>
<dbReference type="GO" id="GO:0003700">
    <property type="term" value="F:DNA-binding transcription factor activity"/>
    <property type="evidence" value="ECO:0007669"/>
    <property type="project" value="TreeGrafter"/>
</dbReference>
<dbReference type="PANTHER" id="PTHR46797:SF23">
    <property type="entry name" value="HTH-TYPE TRANSCRIPTIONAL REGULATOR SUTR"/>
    <property type="match status" value="1"/>
</dbReference>
<evidence type="ECO:0000259" key="4">
    <source>
        <dbReference type="PROSITE" id="PS50943"/>
    </source>
</evidence>
<dbReference type="PROSITE" id="PS50943">
    <property type="entry name" value="HTH_CROC1"/>
    <property type="match status" value="1"/>
</dbReference>
<dbReference type="InterPro" id="IPR050807">
    <property type="entry name" value="TransReg_Diox_bact_type"/>
</dbReference>
<dbReference type="InterPro" id="IPR011051">
    <property type="entry name" value="RmlC_Cupin_sf"/>
</dbReference>
<feature type="domain" description="HTH cro/C1-type" evidence="4">
    <location>
        <begin position="8"/>
        <end position="62"/>
    </location>
</feature>
<evidence type="ECO:0000256" key="2">
    <source>
        <dbReference type="ARBA" id="ARBA00023125"/>
    </source>
</evidence>
<evidence type="ECO:0000256" key="1">
    <source>
        <dbReference type="ARBA" id="ARBA00023015"/>
    </source>
</evidence>
<evidence type="ECO:0000313" key="6">
    <source>
        <dbReference type="Proteomes" id="UP000094291"/>
    </source>
</evidence>
<keyword evidence="1" id="KW-0805">Transcription regulation</keyword>
<dbReference type="Pfam" id="PF01381">
    <property type="entry name" value="HTH_3"/>
    <property type="match status" value="1"/>
</dbReference>
<dbReference type="STRING" id="197479.BFW38_13525"/>
<keyword evidence="2" id="KW-0238">DNA-binding</keyword>
<keyword evidence="3" id="KW-0804">Transcription</keyword>
<dbReference type="Proteomes" id="UP000094291">
    <property type="component" value="Unassembled WGS sequence"/>
</dbReference>
<dbReference type="Gene3D" id="1.10.260.40">
    <property type="entry name" value="lambda repressor-like DNA-binding domains"/>
    <property type="match status" value="1"/>
</dbReference>
<dbReference type="AlphaFoldDB" id="A0A1E2VF40"/>
<dbReference type="GO" id="GO:0005829">
    <property type="term" value="C:cytosol"/>
    <property type="evidence" value="ECO:0007669"/>
    <property type="project" value="TreeGrafter"/>
</dbReference>
<comment type="caution">
    <text evidence="5">The sequence shown here is derived from an EMBL/GenBank/DDBJ whole genome shotgun (WGS) entry which is preliminary data.</text>
</comment>
<dbReference type="SMART" id="SM00530">
    <property type="entry name" value="HTH_XRE"/>
    <property type="match status" value="1"/>
</dbReference>